<evidence type="ECO:0000313" key="2">
    <source>
        <dbReference type="EMBL" id="VXD14959.1"/>
    </source>
</evidence>
<accession>A0A7Z9BN79</accession>
<reference evidence="2" key="1">
    <citation type="submission" date="2019-10" db="EMBL/GenBank/DDBJ databases">
        <authorList>
            <consortium name="Genoscope - CEA"/>
            <person name="William W."/>
        </authorList>
    </citation>
    <scope>NUCLEOTIDE SEQUENCE [LARGE SCALE GENOMIC DNA]</scope>
    <source>
        <strain evidence="2">BBR_PRJEB10992</strain>
    </source>
</reference>
<evidence type="ECO:0000313" key="3">
    <source>
        <dbReference type="Proteomes" id="UP000184550"/>
    </source>
</evidence>
<protein>
    <submittedName>
        <fullName evidence="2">Uncharacterized protein</fullName>
    </submittedName>
</protein>
<keyword evidence="3" id="KW-1185">Reference proteome</keyword>
<gene>
    <name evidence="2" type="ORF">PL8927_330075</name>
</gene>
<dbReference type="Proteomes" id="UP000184550">
    <property type="component" value="Unassembled WGS sequence"/>
</dbReference>
<proteinExistence type="predicted"/>
<comment type="caution">
    <text evidence="2">The sequence shown here is derived from an EMBL/GenBank/DDBJ whole genome shotgun (WGS) entry which is preliminary data.</text>
</comment>
<sequence>MNLPKQSAPVERTLAPSAMSGQSGVEASAWYDTLLDVVKTAAPIAAPILTSLI</sequence>
<feature type="region of interest" description="Disordered" evidence="1">
    <location>
        <begin position="1"/>
        <end position="22"/>
    </location>
</feature>
<evidence type="ECO:0000256" key="1">
    <source>
        <dbReference type="SAM" id="MobiDB-lite"/>
    </source>
</evidence>
<dbReference type="AlphaFoldDB" id="A0A7Z9BN79"/>
<dbReference type="EMBL" id="CZCU02000106">
    <property type="protein sequence ID" value="VXD14959.1"/>
    <property type="molecule type" value="Genomic_DNA"/>
</dbReference>
<name>A0A7Z9BN79_9CYAN</name>
<organism evidence="2 3">
    <name type="scientific">Planktothrix serta PCC 8927</name>
    <dbReference type="NCBI Taxonomy" id="671068"/>
    <lineage>
        <taxon>Bacteria</taxon>
        <taxon>Bacillati</taxon>
        <taxon>Cyanobacteriota</taxon>
        <taxon>Cyanophyceae</taxon>
        <taxon>Oscillatoriophycideae</taxon>
        <taxon>Oscillatoriales</taxon>
        <taxon>Microcoleaceae</taxon>
        <taxon>Planktothrix</taxon>
    </lineage>
</organism>